<proteinExistence type="predicted"/>
<keyword evidence="6" id="KW-1185">Reference proteome</keyword>
<dbReference type="InterPro" id="IPR036397">
    <property type="entry name" value="RNaseH_sf"/>
</dbReference>
<sequence>MGVRGLLAGRRPRPTPGTALADLADAADVDPRIPLADVQLLALDLETTGLDPRRHEVLSVGHVPVVEGRIVLAQARHELVRPQGPVGESAVHHGLTDDRLAHRPDLAQVLPGVLGALRAEGGEGAPPVRRVLLAHFAQIETAFLSASCRRLYGTDVPLQVVDTLTLAQRLRRVPTPELASGRLRLDACRRHYRLPRYRAHSALTDALACAELFLALSAELAEQHGRPLRLADVLAR</sequence>
<evidence type="ECO:0000313" key="5">
    <source>
        <dbReference type="EMBL" id="KUG56798.1"/>
    </source>
</evidence>
<dbReference type="CDD" id="cd06127">
    <property type="entry name" value="DEDDh"/>
    <property type="match status" value="1"/>
</dbReference>
<evidence type="ECO:0000313" key="6">
    <source>
        <dbReference type="Proteomes" id="UP000054837"/>
    </source>
</evidence>
<dbReference type="OrthoDB" id="190275at2"/>
<comment type="caution">
    <text evidence="5">The sequence shown here is derived from an EMBL/GenBank/DDBJ whole genome shotgun (WGS) entry which is preliminary data.</text>
</comment>
<dbReference type="RefSeq" id="WP_058890545.1">
    <property type="nucleotide sequence ID" value="NZ_LQBL01000011.1"/>
</dbReference>
<dbReference type="EMBL" id="LQBL01000011">
    <property type="protein sequence ID" value="KUG56798.1"/>
    <property type="molecule type" value="Genomic_DNA"/>
</dbReference>
<dbReference type="SUPFAM" id="SSF53098">
    <property type="entry name" value="Ribonuclease H-like"/>
    <property type="match status" value="1"/>
</dbReference>
<dbReference type="PANTHER" id="PTHR30231">
    <property type="entry name" value="DNA POLYMERASE III SUBUNIT EPSILON"/>
    <property type="match status" value="1"/>
</dbReference>
<dbReference type="GO" id="GO:0008408">
    <property type="term" value="F:3'-5' exonuclease activity"/>
    <property type="evidence" value="ECO:0007669"/>
    <property type="project" value="TreeGrafter"/>
</dbReference>
<keyword evidence="2" id="KW-0378">Hydrolase</keyword>
<evidence type="ECO:0000256" key="3">
    <source>
        <dbReference type="ARBA" id="ARBA00022839"/>
    </source>
</evidence>
<protein>
    <recommendedName>
        <fullName evidence="4">Exonuclease domain-containing protein</fullName>
    </recommendedName>
</protein>
<feature type="domain" description="Exonuclease" evidence="4">
    <location>
        <begin position="39"/>
        <end position="222"/>
    </location>
</feature>
<gene>
    <name evidence="5" type="ORF">AVL62_11705</name>
</gene>
<dbReference type="STRING" id="767452.AVL62_11705"/>
<dbReference type="AlphaFoldDB" id="A0A0W8IA67"/>
<dbReference type="PANTHER" id="PTHR30231:SF4">
    <property type="entry name" value="PROTEIN NEN2"/>
    <property type="match status" value="1"/>
</dbReference>
<name>A0A0W8IA67_9MICO</name>
<accession>A0A0W8IA67</accession>
<dbReference type="InterPro" id="IPR013520">
    <property type="entry name" value="Ribonucl_H"/>
</dbReference>
<evidence type="ECO:0000256" key="1">
    <source>
        <dbReference type="ARBA" id="ARBA00022722"/>
    </source>
</evidence>
<dbReference type="InterPro" id="IPR012337">
    <property type="entry name" value="RNaseH-like_sf"/>
</dbReference>
<keyword evidence="1" id="KW-0540">Nuclease</keyword>
<dbReference type="Pfam" id="PF00929">
    <property type="entry name" value="RNase_T"/>
    <property type="match status" value="1"/>
</dbReference>
<dbReference type="SMART" id="SM00479">
    <property type="entry name" value="EXOIII"/>
    <property type="match status" value="1"/>
</dbReference>
<evidence type="ECO:0000256" key="2">
    <source>
        <dbReference type="ARBA" id="ARBA00022801"/>
    </source>
</evidence>
<reference evidence="5 6" key="1">
    <citation type="submission" date="2015-12" db="EMBL/GenBank/DDBJ databases">
        <title>Serinicoccus chungangenesis strain CD08_5 genome sequencing and assembly.</title>
        <authorList>
            <person name="Chander A.M."/>
            <person name="Kaur G."/>
            <person name="Nair G.R."/>
            <person name="Dhawan D.K."/>
            <person name="Kochhar R.K."/>
            <person name="Mayilraj S."/>
            <person name="Bhadada S.K."/>
        </authorList>
    </citation>
    <scope>NUCLEOTIDE SEQUENCE [LARGE SCALE GENOMIC DNA]</scope>
    <source>
        <strain evidence="5 6">CD08_5</strain>
    </source>
</reference>
<evidence type="ECO:0000259" key="4">
    <source>
        <dbReference type="SMART" id="SM00479"/>
    </source>
</evidence>
<dbReference type="Gene3D" id="3.30.420.10">
    <property type="entry name" value="Ribonuclease H-like superfamily/Ribonuclease H"/>
    <property type="match status" value="1"/>
</dbReference>
<organism evidence="5 6">
    <name type="scientific">Serinicoccus chungangensis</name>
    <dbReference type="NCBI Taxonomy" id="767452"/>
    <lineage>
        <taxon>Bacteria</taxon>
        <taxon>Bacillati</taxon>
        <taxon>Actinomycetota</taxon>
        <taxon>Actinomycetes</taxon>
        <taxon>Micrococcales</taxon>
        <taxon>Ornithinimicrobiaceae</taxon>
        <taxon>Serinicoccus</taxon>
    </lineage>
</organism>
<keyword evidence="3" id="KW-0269">Exonuclease</keyword>
<dbReference type="GO" id="GO:0003676">
    <property type="term" value="F:nucleic acid binding"/>
    <property type="evidence" value="ECO:0007669"/>
    <property type="project" value="InterPro"/>
</dbReference>
<dbReference type="GO" id="GO:0005829">
    <property type="term" value="C:cytosol"/>
    <property type="evidence" value="ECO:0007669"/>
    <property type="project" value="TreeGrafter"/>
</dbReference>
<dbReference type="Proteomes" id="UP000054837">
    <property type="component" value="Unassembled WGS sequence"/>
</dbReference>